<comment type="similarity">
    <text evidence="2 3">Belongs to the YajQ family.</text>
</comment>
<keyword evidence="1 3" id="KW-0547">Nucleotide-binding</keyword>
<proteinExistence type="inferred from homology"/>
<dbReference type="Gene3D" id="3.30.70.860">
    <property type="match status" value="1"/>
</dbReference>
<dbReference type="InterPro" id="IPR035571">
    <property type="entry name" value="UPF0234-like_C"/>
</dbReference>
<reference evidence="4 5" key="1">
    <citation type="journal article" date="2014" name="Genome Announc.">
        <title>Genome Sequence of a Presumptive Mannheimia haemolytica Strain with an A1/A6-Cross-Reactive Serotype from a White-Tailed Deer (Odocoileus virginianus).</title>
        <authorList>
            <person name="Lawrence P.K."/>
            <person name="Bey R.F."/>
            <person name="Wiener B."/>
            <person name="Kittichotirat W."/>
            <person name="Bumgarner R.E."/>
        </authorList>
    </citation>
    <scope>NUCLEOTIDE SEQUENCE [LARGE SCALE GENOMIC DNA]</scope>
    <source>
        <strain evidence="4 5">PKL10</strain>
    </source>
</reference>
<dbReference type="InterPro" id="IPR036183">
    <property type="entry name" value="YajQ-like_sf"/>
</dbReference>
<dbReference type="GO" id="GO:0000166">
    <property type="term" value="F:nucleotide binding"/>
    <property type="evidence" value="ECO:0007669"/>
    <property type="project" value="UniProtKB-UniRule"/>
</dbReference>
<dbReference type="SUPFAM" id="SSF89963">
    <property type="entry name" value="YajQ-like"/>
    <property type="match status" value="2"/>
</dbReference>
<gene>
    <name evidence="4" type="ORF">AK33_01735</name>
</gene>
<dbReference type="AlphaFoldDB" id="A0A011NF16"/>
<dbReference type="InterPro" id="IPR035570">
    <property type="entry name" value="UPF0234_N"/>
</dbReference>
<evidence type="ECO:0000313" key="5">
    <source>
        <dbReference type="Proteomes" id="UP000054123"/>
    </source>
</evidence>
<dbReference type="Proteomes" id="UP000054123">
    <property type="component" value="Unassembled WGS sequence"/>
</dbReference>
<protein>
    <recommendedName>
        <fullName evidence="3">Nucleotide-binding protein AK33_01735</fullName>
    </recommendedName>
</protein>
<organism evidence="4 5">
    <name type="scientific">Mannheimia granulomatis</name>
    <dbReference type="NCBI Taxonomy" id="85402"/>
    <lineage>
        <taxon>Bacteria</taxon>
        <taxon>Pseudomonadati</taxon>
        <taxon>Pseudomonadota</taxon>
        <taxon>Gammaproteobacteria</taxon>
        <taxon>Pasteurellales</taxon>
        <taxon>Pasteurellaceae</taxon>
        <taxon>Mannheimia</taxon>
    </lineage>
</organism>
<dbReference type="Pfam" id="PF04461">
    <property type="entry name" value="YajQ"/>
    <property type="match status" value="1"/>
</dbReference>
<dbReference type="PATRIC" id="fig|1450449.3.peg.306"/>
<comment type="function">
    <text evidence="3">Nucleotide-binding protein.</text>
</comment>
<dbReference type="FunFam" id="3.30.70.990:FF:000001">
    <property type="entry name" value="UPF0234 protein YajQ"/>
    <property type="match status" value="1"/>
</dbReference>
<evidence type="ECO:0000256" key="3">
    <source>
        <dbReference type="HAMAP-Rule" id="MF_00632"/>
    </source>
</evidence>
<name>A0A011NF16_9PAST</name>
<dbReference type="PANTHER" id="PTHR30476:SF0">
    <property type="entry name" value="UPF0234 PROTEIN YAJQ"/>
    <property type="match status" value="1"/>
</dbReference>
<evidence type="ECO:0000256" key="2">
    <source>
        <dbReference type="ARBA" id="ARBA00093450"/>
    </source>
</evidence>
<dbReference type="InterPro" id="IPR007551">
    <property type="entry name" value="YajQ/Smlt4090-like"/>
</dbReference>
<dbReference type="HAMAP" id="MF_00632">
    <property type="entry name" value="UPF0234"/>
    <property type="match status" value="1"/>
</dbReference>
<dbReference type="NCBIfam" id="NF003819">
    <property type="entry name" value="PRK05412.1"/>
    <property type="match status" value="1"/>
</dbReference>
<dbReference type="OrthoDB" id="9801447at2"/>
<dbReference type="PANTHER" id="PTHR30476">
    <property type="entry name" value="UPF0234 PROTEIN YAJQ"/>
    <property type="match status" value="1"/>
</dbReference>
<comment type="caution">
    <text evidence="4">The sequence shown here is derived from an EMBL/GenBank/DDBJ whole genome shotgun (WGS) entry which is preliminary data.</text>
</comment>
<dbReference type="CDD" id="cd11740">
    <property type="entry name" value="YajQ_like"/>
    <property type="match status" value="1"/>
</dbReference>
<dbReference type="FunFam" id="3.30.70.860:FF:000001">
    <property type="entry name" value="UPF0234 protein YajQ"/>
    <property type="match status" value="1"/>
</dbReference>
<dbReference type="GO" id="GO:0005829">
    <property type="term" value="C:cytosol"/>
    <property type="evidence" value="ECO:0007669"/>
    <property type="project" value="TreeGrafter"/>
</dbReference>
<evidence type="ECO:0000313" key="4">
    <source>
        <dbReference type="EMBL" id="EXI63147.1"/>
    </source>
</evidence>
<keyword evidence="5" id="KW-1185">Reference proteome</keyword>
<dbReference type="EMBL" id="JANJ01000001">
    <property type="protein sequence ID" value="EXI63147.1"/>
    <property type="molecule type" value="Genomic_DNA"/>
</dbReference>
<accession>A0A011NF16</accession>
<dbReference type="Gene3D" id="3.30.70.990">
    <property type="entry name" value="YajQ-like, domain 2"/>
    <property type="match status" value="1"/>
</dbReference>
<dbReference type="RefSeq" id="WP_042801410.1">
    <property type="nucleotide sequence ID" value="NZ_AVSP01000004.1"/>
</dbReference>
<dbReference type="STRING" id="1122190.GCA_000621105_00178"/>
<evidence type="ECO:0000256" key="1">
    <source>
        <dbReference type="ARBA" id="ARBA00022741"/>
    </source>
</evidence>
<sequence length="163" mass="18450">MPSFDIVSEITLHEVRNAVENANRVLSTRYDFRGVEAIIELNEKNESIKLTTESDFQLEQLLEILIGSCVKRGIEHNSLDIPSESEHHGKLYSKEIKLKQGIESDMAKKITKLIKDSKIKVQAQIQGDQVRVTGKSRDDLQAAIQLVKGADLGQPFQFNNFRD</sequence>